<name>A0A242KWH4_ENTMU</name>
<comment type="caution">
    <text evidence="1">The sequence shown here is derived from an EMBL/GenBank/DDBJ whole genome shotgun (WGS) entry which is preliminary data.</text>
</comment>
<evidence type="ECO:0000313" key="2">
    <source>
        <dbReference type="Proteomes" id="UP000195024"/>
    </source>
</evidence>
<gene>
    <name evidence="1" type="ORF">A5802_002737</name>
</gene>
<proteinExistence type="predicted"/>
<organism evidence="1 2">
    <name type="scientific">Enterococcus mundtii</name>
    <dbReference type="NCBI Taxonomy" id="53346"/>
    <lineage>
        <taxon>Bacteria</taxon>
        <taxon>Bacillati</taxon>
        <taxon>Bacillota</taxon>
        <taxon>Bacilli</taxon>
        <taxon>Lactobacillales</taxon>
        <taxon>Enterococcaceae</taxon>
        <taxon>Enterococcus</taxon>
    </lineage>
</organism>
<evidence type="ECO:0000313" key="1">
    <source>
        <dbReference type="EMBL" id="OTP25584.1"/>
    </source>
</evidence>
<dbReference type="EMBL" id="NGMS01000002">
    <property type="protein sequence ID" value="OTP25584.1"/>
    <property type="molecule type" value="Genomic_DNA"/>
</dbReference>
<protein>
    <submittedName>
        <fullName evidence="1">Uncharacterized protein</fullName>
    </submittedName>
</protein>
<dbReference type="Proteomes" id="UP000195024">
    <property type="component" value="Unassembled WGS sequence"/>
</dbReference>
<accession>A0A242KWH4</accession>
<reference evidence="1 2" key="1">
    <citation type="submission" date="2017-05" db="EMBL/GenBank/DDBJ databases">
        <title>The Genome Sequence of Enterococcus mundtii 6B1_DIV0119.</title>
        <authorList>
            <consortium name="The Broad Institute Genomics Platform"/>
            <consortium name="The Broad Institute Genomic Center for Infectious Diseases"/>
            <person name="Earl A."/>
            <person name="Manson A."/>
            <person name="Schwartman J."/>
            <person name="Gilmore M."/>
            <person name="Abouelleil A."/>
            <person name="Cao P."/>
            <person name="Chapman S."/>
            <person name="Cusick C."/>
            <person name="Shea T."/>
            <person name="Young S."/>
            <person name="Neafsey D."/>
            <person name="Nusbaum C."/>
            <person name="Birren B."/>
        </authorList>
    </citation>
    <scope>NUCLEOTIDE SEQUENCE [LARGE SCALE GENOMIC DNA]</scope>
    <source>
        <strain evidence="1 2">6B1_DIV0119</strain>
    </source>
</reference>
<sequence>MISADVAVSDFYVKIEERFRKNENNDIEHT</sequence>
<dbReference type="AlphaFoldDB" id="A0A242KWH4"/>